<dbReference type="SUPFAM" id="SSF109604">
    <property type="entry name" value="HD-domain/PDEase-like"/>
    <property type="match status" value="1"/>
</dbReference>
<dbReference type="Pfam" id="PF02092">
    <property type="entry name" value="tRNA_synt_2f"/>
    <property type="match status" value="1"/>
</dbReference>
<keyword evidence="8 10" id="KW-0030">Aminoacyl-tRNA synthetase</keyword>
<evidence type="ECO:0000256" key="9">
    <source>
        <dbReference type="ARBA" id="ARBA00047937"/>
    </source>
</evidence>
<evidence type="ECO:0000256" key="10">
    <source>
        <dbReference type="HAMAP-Rule" id="MF_00255"/>
    </source>
</evidence>
<evidence type="ECO:0000256" key="8">
    <source>
        <dbReference type="ARBA" id="ARBA00023146"/>
    </source>
</evidence>
<dbReference type="GO" id="GO:0005829">
    <property type="term" value="C:cytosol"/>
    <property type="evidence" value="ECO:0007669"/>
    <property type="project" value="TreeGrafter"/>
</dbReference>
<sequence length="691" mass="78602">MAKHVLFEIGMEELPARFIDDAELQLREKTAKWLEDLRIAYDSITSFSTPRRLAVRIENIADMQTTIEEEAKGPALTIAKDENGEWTKAAIGFAKGQGKTVEDLVEKEVNGKAYVFVTKRIEGKATNELLPGFKDVITSISFSNNMRWGTNTLRFARPIRWLVALYGNEIVPFEITKVETSNVTYGHRFLGESVTLGDAMDYEKKLKENFVIADAKERKARILEGIDELQNDQFQVSVDQDLLAEVTNLVEYPTVFKGEFEEMFLGLPSEVLIISMKEHQRYFPVKSKEVKLLPSFIGVRNGDDTALETVIRGNEKVLRARLQDAEFFYEEDQKNTIDHHLEKLSRVVFQEKLGTLAEKTERVTDLTERIAENLNLPANMIEDASRAAEISKFDLMTNMVNEFTDLQGVIGEIYALNLGEKEAVAAAIREQYLPTHANGDLPDSEIGAILSVAEKIDTIVGIISVGKIPTGSQDPYALRRQAIGVLRILEAGKWEMKVEDLLQLAYDLYDELEIEKISDYKEKIHEFFKLRASHLLKEAGIEQDVFQAVMDKEMGNFTYAMAKARHLSKKRHEEAFKEKEEALVRILNLADKAENNEINPQAFETDSEKALFEQFELSRKAFSDHDKAHDAVKAFEQLEALADPIHEFFDNNMVMADNMELRNNRLALVAAISSLILDYADLALIEWKQHF</sequence>
<dbReference type="GO" id="GO:0006420">
    <property type="term" value="P:arginyl-tRNA aminoacylation"/>
    <property type="evidence" value="ECO:0007669"/>
    <property type="project" value="InterPro"/>
</dbReference>
<name>A0A918D4U2_9BACI</name>
<dbReference type="AlphaFoldDB" id="A0A918D4U2"/>
<dbReference type="InterPro" id="IPR015944">
    <property type="entry name" value="Gly-tRNA-synth_bsu"/>
</dbReference>
<keyword evidence="5 10" id="KW-0547">Nucleotide-binding</keyword>
<comment type="catalytic activity">
    <reaction evidence="9 10">
        <text>tRNA(Gly) + glycine + ATP = glycyl-tRNA(Gly) + AMP + diphosphate</text>
        <dbReference type="Rhea" id="RHEA:16013"/>
        <dbReference type="Rhea" id="RHEA-COMP:9664"/>
        <dbReference type="Rhea" id="RHEA-COMP:9683"/>
        <dbReference type="ChEBI" id="CHEBI:30616"/>
        <dbReference type="ChEBI" id="CHEBI:33019"/>
        <dbReference type="ChEBI" id="CHEBI:57305"/>
        <dbReference type="ChEBI" id="CHEBI:78442"/>
        <dbReference type="ChEBI" id="CHEBI:78522"/>
        <dbReference type="ChEBI" id="CHEBI:456215"/>
        <dbReference type="EC" id="6.1.1.14"/>
    </reaction>
</comment>
<protein>
    <recommendedName>
        <fullName evidence="10">Glycine--tRNA ligase beta subunit</fullName>
        <ecNumber evidence="10">6.1.1.14</ecNumber>
    </recommendedName>
    <alternativeName>
        <fullName evidence="10">Glycyl-tRNA synthetase beta subunit</fullName>
        <shortName evidence="10">GlyRS</shortName>
    </alternativeName>
</protein>
<evidence type="ECO:0000256" key="5">
    <source>
        <dbReference type="ARBA" id="ARBA00022741"/>
    </source>
</evidence>
<dbReference type="Proteomes" id="UP000624041">
    <property type="component" value="Unassembled WGS sequence"/>
</dbReference>
<dbReference type="GO" id="GO:0004814">
    <property type="term" value="F:arginine-tRNA ligase activity"/>
    <property type="evidence" value="ECO:0007669"/>
    <property type="project" value="InterPro"/>
</dbReference>
<dbReference type="PANTHER" id="PTHR30075:SF2">
    <property type="entry name" value="GLYCINE--TRNA LIGASE, CHLOROPLASTIC_MITOCHONDRIAL 2"/>
    <property type="match status" value="1"/>
</dbReference>
<dbReference type="InterPro" id="IPR006194">
    <property type="entry name" value="Gly-tRNA-synth_heterodimer"/>
</dbReference>
<evidence type="ECO:0000256" key="3">
    <source>
        <dbReference type="ARBA" id="ARBA00022490"/>
    </source>
</evidence>
<dbReference type="NCBIfam" id="TIGR00211">
    <property type="entry name" value="glyS"/>
    <property type="match status" value="1"/>
</dbReference>
<dbReference type="PANTHER" id="PTHR30075">
    <property type="entry name" value="GLYCYL-TRNA SYNTHETASE"/>
    <property type="match status" value="1"/>
</dbReference>
<keyword evidence="3 10" id="KW-0963">Cytoplasm</keyword>
<evidence type="ECO:0000256" key="7">
    <source>
        <dbReference type="ARBA" id="ARBA00022917"/>
    </source>
</evidence>
<evidence type="ECO:0000256" key="4">
    <source>
        <dbReference type="ARBA" id="ARBA00022598"/>
    </source>
</evidence>
<dbReference type="GO" id="GO:0004820">
    <property type="term" value="F:glycine-tRNA ligase activity"/>
    <property type="evidence" value="ECO:0007669"/>
    <property type="project" value="UniProtKB-UniRule"/>
</dbReference>
<dbReference type="GO" id="GO:0005524">
    <property type="term" value="F:ATP binding"/>
    <property type="evidence" value="ECO:0007669"/>
    <property type="project" value="UniProtKB-UniRule"/>
</dbReference>
<dbReference type="EMBL" id="BMOS01000043">
    <property type="protein sequence ID" value="GGN66162.1"/>
    <property type="molecule type" value="Genomic_DNA"/>
</dbReference>
<comment type="caution">
    <text evidence="12">The sequence shown here is derived from an EMBL/GenBank/DDBJ whole genome shotgun (WGS) entry which is preliminary data.</text>
</comment>
<evidence type="ECO:0000256" key="1">
    <source>
        <dbReference type="ARBA" id="ARBA00004496"/>
    </source>
</evidence>
<dbReference type="PROSITE" id="PS50861">
    <property type="entry name" value="AA_TRNA_LIGASE_II_GLYAB"/>
    <property type="match status" value="1"/>
</dbReference>
<keyword evidence="13" id="KW-1185">Reference proteome</keyword>
<dbReference type="InterPro" id="IPR008909">
    <property type="entry name" value="DALR_anticod-bd"/>
</dbReference>
<evidence type="ECO:0000256" key="6">
    <source>
        <dbReference type="ARBA" id="ARBA00022840"/>
    </source>
</evidence>
<comment type="subunit">
    <text evidence="10">Tetramer of two alpha and two beta subunits.</text>
</comment>
<comment type="subcellular location">
    <subcellularLocation>
        <location evidence="1 10">Cytoplasm</location>
    </subcellularLocation>
</comment>
<dbReference type="Pfam" id="PF05746">
    <property type="entry name" value="DALR_1"/>
    <property type="match status" value="1"/>
</dbReference>
<dbReference type="EC" id="6.1.1.14" evidence="10"/>
<keyword evidence="4 10" id="KW-0436">Ligase</keyword>
<dbReference type="GO" id="GO:0006426">
    <property type="term" value="P:glycyl-tRNA aminoacylation"/>
    <property type="evidence" value="ECO:0007669"/>
    <property type="project" value="UniProtKB-UniRule"/>
</dbReference>
<evidence type="ECO:0000313" key="13">
    <source>
        <dbReference type="Proteomes" id="UP000624041"/>
    </source>
</evidence>
<reference evidence="12" key="1">
    <citation type="journal article" date="2014" name="Int. J. Syst. Evol. Microbiol.">
        <title>Complete genome sequence of Corynebacterium casei LMG S-19264T (=DSM 44701T), isolated from a smear-ripened cheese.</title>
        <authorList>
            <consortium name="US DOE Joint Genome Institute (JGI-PGF)"/>
            <person name="Walter F."/>
            <person name="Albersmeier A."/>
            <person name="Kalinowski J."/>
            <person name="Ruckert C."/>
        </authorList>
    </citation>
    <scope>NUCLEOTIDE SEQUENCE</scope>
    <source>
        <strain evidence="12">JCM 17251</strain>
    </source>
</reference>
<keyword evidence="6 10" id="KW-0067">ATP-binding</keyword>
<evidence type="ECO:0000259" key="11">
    <source>
        <dbReference type="Pfam" id="PF05746"/>
    </source>
</evidence>
<dbReference type="RefSeq" id="WP_188859340.1">
    <property type="nucleotide sequence ID" value="NZ_BMOS01000043.1"/>
</dbReference>
<keyword evidence="7 10" id="KW-0648">Protein biosynthesis</keyword>
<reference evidence="12" key="2">
    <citation type="submission" date="2020-09" db="EMBL/GenBank/DDBJ databases">
        <authorList>
            <person name="Sun Q."/>
            <person name="Ohkuma M."/>
        </authorList>
    </citation>
    <scope>NUCLEOTIDE SEQUENCE</scope>
    <source>
        <strain evidence="12">JCM 17251</strain>
    </source>
</reference>
<dbReference type="PRINTS" id="PR01045">
    <property type="entry name" value="TRNASYNTHGB"/>
</dbReference>
<evidence type="ECO:0000313" key="12">
    <source>
        <dbReference type="EMBL" id="GGN66162.1"/>
    </source>
</evidence>
<comment type="similarity">
    <text evidence="2 10">Belongs to the class-II aminoacyl-tRNA synthetase family.</text>
</comment>
<gene>
    <name evidence="10 12" type="primary">glyS</name>
    <name evidence="12" type="ORF">GCM10007971_35800</name>
</gene>
<proteinExistence type="inferred from homology"/>
<evidence type="ECO:0000256" key="2">
    <source>
        <dbReference type="ARBA" id="ARBA00008226"/>
    </source>
</evidence>
<feature type="domain" description="DALR anticodon binding" evidence="11">
    <location>
        <begin position="582"/>
        <end position="676"/>
    </location>
</feature>
<organism evidence="12 13">
    <name type="scientific">Oceanobacillus indicireducens</name>
    <dbReference type="NCBI Taxonomy" id="1004261"/>
    <lineage>
        <taxon>Bacteria</taxon>
        <taxon>Bacillati</taxon>
        <taxon>Bacillota</taxon>
        <taxon>Bacilli</taxon>
        <taxon>Bacillales</taxon>
        <taxon>Bacillaceae</taxon>
        <taxon>Oceanobacillus</taxon>
    </lineage>
</organism>
<dbReference type="HAMAP" id="MF_00255">
    <property type="entry name" value="Gly_tRNA_synth_beta"/>
    <property type="match status" value="1"/>
</dbReference>
<accession>A0A918D4U2</accession>